<evidence type="ECO:0000256" key="1">
    <source>
        <dbReference type="ARBA" id="ARBA00004571"/>
    </source>
</evidence>
<keyword evidence="2 11" id="KW-0813">Transport</keyword>
<evidence type="ECO:0000256" key="8">
    <source>
        <dbReference type="ARBA" id="ARBA00023077"/>
    </source>
</evidence>
<keyword evidence="17" id="KW-1185">Reference proteome</keyword>
<dbReference type="InterPro" id="IPR036942">
    <property type="entry name" value="Beta-barrel_TonB_sf"/>
</dbReference>
<reference evidence="16 17" key="1">
    <citation type="submission" date="2024-03" db="EMBL/GenBank/DDBJ databases">
        <title>High-quality draft genome sequence of Oceanobacter sp. wDCs-4.</title>
        <authorList>
            <person name="Dong C."/>
        </authorList>
    </citation>
    <scope>NUCLEOTIDE SEQUENCE [LARGE SCALE GENOMIC DNA]</scope>
    <source>
        <strain evidence="17">wDCs-4</strain>
    </source>
</reference>
<dbReference type="Pfam" id="PF07715">
    <property type="entry name" value="Plug"/>
    <property type="match status" value="1"/>
</dbReference>
<dbReference type="PANTHER" id="PTHR32552">
    <property type="entry name" value="FERRICHROME IRON RECEPTOR-RELATED"/>
    <property type="match status" value="1"/>
</dbReference>
<evidence type="ECO:0000259" key="15">
    <source>
        <dbReference type="Pfam" id="PF07715"/>
    </source>
</evidence>
<dbReference type="PROSITE" id="PS52016">
    <property type="entry name" value="TONB_DEPENDENT_REC_3"/>
    <property type="match status" value="1"/>
</dbReference>
<feature type="signal peptide" evidence="13">
    <location>
        <begin position="1"/>
        <end position="23"/>
    </location>
</feature>
<name>A0ABW8NHD9_9GAMM</name>
<protein>
    <submittedName>
        <fullName evidence="16">TonB-dependent receptor</fullName>
    </submittedName>
</protein>
<dbReference type="PANTHER" id="PTHR32552:SF81">
    <property type="entry name" value="TONB-DEPENDENT OUTER MEMBRANE RECEPTOR"/>
    <property type="match status" value="1"/>
</dbReference>
<keyword evidence="13" id="KW-0732">Signal</keyword>
<keyword evidence="5 11" id="KW-0812">Transmembrane</keyword>
<feature type="domain" description="TonB-dependent receptor-like beta-barrel" evidence="14">
    <location>
        <begin position="247"/>
        <end position="672"/>
    </location>
</feature>
<evidence type="ECO:0000256" key="3">
    <source>
        <dbReference type="ARBA" id="ARBA00022452"/>
    </source>
</evidence>
<dbReference type="InterPro" id="IPR000531">
    <property type="entry name" value="Beta-barrel_TonB"/>
</dbReference>
<evidence type="ECO:0000256" key="4">
    <source>
        <dbReference type="ARBA" id="ARBA00022496"/>
    </source>
</evidence>
<evidence type="ECO:0000313" key="17">
    <source>
        <dbReference type="Proteomes" id="UP001620597"/>
    </source>
</evidence>
<dbReference type="InterPro" id="IPR039426">
    <property type="entry name" value="TonB-dep_rcpt-like"/>
</dbReference>
<keyword evidence="16" id="KW-0675">Receptor</keyword>
<evidence type="ECO:0000313" key="16">
    <source>
        <dbReference type="EMBL" id="MFK4752382.1"/>
    </source>
</evidence>
<dbReference type="Gene3D" id="2.40.170.20">
    <property type="entry name" value="TonB-dependent receptor, beta-barrel domain"/>
    <property type="match status" value="1"/>
</dbReference>
<keyword evidence="4" id="KW-0410">Iron transport</keyword>
<comment type="caution">
    <text evidence="16">The sequence shown here is derived from an EMBL/GenBank/DDBJ whole genome shotgun (WGS) entry which is preliminary data.</text>
</comment>
<dbReference type="RefSeq" id="WP_416205663.1">
    <property type="nucleotide sequence ID" value="NZ_JBBKTX010000008.1"/>
</dbReference>
<keyword evidence="9 11" id="KW-0472">Membrane</keyword>
<evidence type="ECO:0000256" key="5">
    <source>
        <dbReference type="ARBA" id="ARBA00022692"/>
    </source>
</evidence>
<comment type="similarity">
    <text evidence="11 12">Belongs to the TonB-dependent receptor family.</text>
</comment>
<evidence type="ECO:0000256" key="12">
    <source>
        <dbReference type="RuleBase" id="RU003357"/>
    </source>
</evidence>
<keyword evidence="10 11" id="KW-0998">Cell outer membrane</keyword>
<dbReference type="EMBL" id="JBBKTX010000008">
    <property type="protein sequence ID" value="MFK4752382.1"/>
    <property type="molecule type" value="Genomic_DNA"/>
</dbReference>
<dbReference type="SUPFAM" id="SSF56935">
    <property type="entry name" value="Porins"/>
    <property type="match status" value="1"/>
</dbReference>
<evidence type="ECO:0000256" key="6">
    <source>
        <dbReference type="ARBA" id="ARBA00023004"/>
    </source>
</evidence>
<evidence type="ECO:0000256" key="2">
    <source>
        <dbReference type="ARBA" id="ARBA00022448"/>
    </source>
</evidence>
<evidence type="ECO:0000256" key="13">
    <source>
        <dbReference type="SAM" id="SignalP"/>
    </source>
</evidence>
<gene>
    <name evidence="16" type="ORF">WG929_08160</name>
</gene>
<keyword evidence="3 11" id="KW-1134">Transmembrane beta strand</keyword>
<sequence>MSFRKTPLSLAVLTMAVAIPAHADSVSQVPTEEVIVTADFRQSDVQSIAEAATVVGAAAIEQRAADHLESLLALAPNVNFASGASRGRYFQIRGIGERSQFIDPVNPSVGLRVDGIDMTGLGGGAGLFDVQQVEVLRGPQGTRFGANALAGMINIESNDPTADFEGMVSGKMGNYNTKALGVVVSGEVGPGLNMRLSAHQNRSDGYIHNAYSGRDDTNNIDEQLLRLKGNLELDERNTLAFTGLYIDVDNGYDGFSLDNTRTTYSNYPGQDKQNTRAAALTWTSEVSAAFDLRVHASGSNSKTDYGFDEDWAYGEYDDSTGTCVTPGTCLANQEGAWGYSSTDQYLREYRRRELDVRLTSTAAGRLFADSTDWAVGVYSMTRAEDMTRFYTWNADTFYSDLHTESKAVYGELSVQASNDLTITTGLRREQWHTDYDDSNAIANDRTEDLWGGKIALEYLLNDNQLAYASLARGYKAGGVNTDPDISEDNRTFDTEFNNALEAGLKSSLLNDALQTRVAAFFIQRKNQQVKSSYAVSNGAGQGFTFQDYLANAAEGQNYGLELETEWALTEQLNWMFSGGWLQTKFIDYQYDTAAGNVSMNGREQAQAPAYSFANSLTYAVGNGLTLVLENEAKDSFYFSDSHYEESRAYVMWHARVAYDGSNYQLALYGRNLTDVDQEVRGFHFGNDPRDGYANERWVQYGDPRLIGVEGKFYF</sequence>
<feature type="domain" description="TonB-dependent receptor plug" evidence="15">
    <location>
        <begin position="45"/>
        <end position="151"/>
    </location>
</feature>
<evidence type="ECO:0000256" key="9">
    <source>
        <dbReference type="ARBA" id="ARBA00023136"/>
    </source>
</evidence>
<evidence type="ECO:0000259" key="14">
    <source>
        <dbReference type="Pfam" id="PF00593"/>
    </source>
</evidence>
<evidence type="ECO:0000256" key="11">
    <source>
        <dbReference type="PROSITE-ProRule" id="PRU01360"/>
    </source>
</evidence>
<evidence type="ECO:0000256" key="7">
    <source>
        <dbReference type="ARBA" id="ARBA00023065"/>
    </source>
</evidence>
<dbReference type="Proteomes" id="UP001620597">
    <property type="component" value="Unassembled WGS sequence"/>
</dbReference>
<accession>A0ABW8NHD9</accession>
<dbReference type="InterPro" id="IPR012910">
    <property type="entry name" value="Plug_dom"/>
</dbReference>
<evidence type="ECO:0000256" key="10">
    <source>
        <dbReference type="ARBA" id="ARBA00023237"/>
    </source>
</evidence>
<feature type="chain" id="PRO_5045617052" evidence="13">
    <location>
        <begin position="24"/>
        <end position="714"/>
    </location>
</feature>
<proteinExistence type="inferred from homology"/>
<keyword evidence="8 12" id="KW-0798">TonB box</keyword>
<keyword evidence="6" id="KW-0408">Iron</keyword>
<comment type="subcellular location">
    <subcellularLocation>
        <location evidence="1 11">Cell outer membrane</location>
        <topology evidence="1 11">Multi-pass membrane protein</topology>
    </subcellularLocation>
</comment>
<dbReference type="Pfam" id="PF00593">
    <property type="entry name" value="TonB_dep_Rec_b-barrel"/>
    <property type="match status" value="1"/>
</dbReference>
<organism evidence="16 17">
    <name type="scientific">Oceanobacter antarcticus</name>
    <dbReference type="NCBI Taxonomy" id="3133425"/>
    <lineage>
        <taxon>Bacteria</taxon>
        <taxon>Pseudomonadati</taxon>
        <taxon>Pseudomonadota</taxon>
        <taxon>Gammaproteobacteria</taxon>
        <taxon>Oceanospirillales</taxon>
        <taxon>Oceanospirillaceae</taxon>
        <taxon>Oceanobacter</taxon>
    </lineage>
</organism>
<keyword evidence="7" id="KW-0406">Ion transport</keyword>